<name>A0A9K3PRL0_9STRA</name>
<dbReference type="EMBL" id="JAGRRH010000015">
    <property type="protein sequence ID" value="KAG7356816.1"/>
    <property type="molecule type" value="Genomic_DNA"/>
</dbReference>
<keyword evidence="2" id="KW-1185">Reference proteome</keyword>
<reference evidence="1" key="2">
    <citation type="submission" date="2021-04" db="EMBL/GenBank/DDBJ databases">
        <authorList>
            <person name="Podell S."/>
        </authorList>
    </citation>
    <scope>NUCLEOTIDE SEQUENCE</scope>
    <source>
        <strain evidence="1">Hildebrandi</strain>
    </source>
</reference>
<accession>A0A9K3PRL0</accession>
<proteinExistence type="predicted"/>
<protein>
    <submittedName>
        <fullName evidence="1">Uncharacterized protein</fullName>
    </submittedName>
</protein>
<dbReference type="AlphaFoldDB" id="A0A9K3PRL0"/>
<comment type="caution">
    <text evidence="1">The sequence shown here is derived from an EMBL/GenBank/DDBJ whole genome shotgun (WGS) entry which is preliminary data.</text>
</comment>
<sequence length="251" mass="28298">MFLKRNSRTLSLKKRKELDGAVGTEAIAAASERINSKHFKYPESGFVSRIEHSLLYAMVREPDIFPTETVSNAIDEEDFSIYFYVRPKPGTTIREYDVSYAQLTALLALTGEEWPHDSDIPPRLCRKISQAVIRHADQHGLDRKTEIDDLLKPLYNYVIRREAKQSAKILPWLIPALGATVITGNPLPMYAAFMASNIFESRNIDKGATSTANTDRMVESGERAANVEQASLLEETYGPDDETEDVIIDWS</sequence>
<dbReference type="OrthoDB" id="38060at2759"/>
<evidence type="ECO:0000313" key="2">
    <source>
        <dbReference type="Proteomes" id="UP000693970"/>
    </source>
</evidence>
<reference evidence="1" key="1">
    <citation type="journal article" date="2021" name="Sci. Rep.">
        <title>Diploid genomic architecture of Nitzschia inconspicua, an elite biomass production diatom.</title>
        <authorList>
            <person name="Oliver A."/>
            <person name="Podell S."/>
            <person name="Pinowska A."/>
            <person name="Traller J.C."/>
            <person name="Smith S.R."/>
            <person name="McClure R."/>
            <person name="Beliaev A."/>
            <person name="Bohutskyi P."/>
            <person name="Hill E.A."/>
            <person name="Rabines A."/>
            <person name="Zheng H."/>
            <person name="Allen L.Z."/>
            <person name="Kuo A."/>
            <person name="Grigoriev I.V."/>
            <person name="Allen A.E."/>
            <person name="Hazlebeck D."/>
            <person name="Allen E.E."/>
        </authorList>
    </citation>
    <scope>NUCLEOTIDE SEQUENCE</scope>
    <source>
        <strain evidence="1">Hildebrandi</strain>
    </source>
</reference>
<evidence type="ECO:0000313" key="1">
    <source>
        <dbReference type="EMBL" id="KAG7356816.1"/>
    </source>
</evidence>
<gene>
    <name evidence="1" type="ORF">IV203_001502</name>
</gene>
<organism evidence="1 2">
    <name type="scientific">Nitzschia inconspicua</name>
    <dbReference type="NCBI Taxonomy" id="303405"/>
    <lineage>
        <taxon>Eukaryota</taxon>
        <taxon>Sar</taxon>
        <taxon>Stramenopiles</taxon>
        <taxon>Ochrophyta</taxon>
        <taxon>Bacillariophyta</taxon>
        <taxon>Bacillariophyceae</taxon>
        <taxon>Bacillariophycidae</taxon>
        <taxon>Bacillariales</taxon>
        <taxon>Bacillariaceae</taxon>
        <taxon>Nitzschia</taxon>
    </lineage>
</organism>
<dbReference type="Proteomes" id="UP000693970">
    <property type="component" value="Unassembled WGS sequence"/>
</dbReference>